<organism evidence="4 5">
    <name type="scientific">Eragrostis curvula</name>
    <name type="common">weeping love grass</name>
    <dbReference type="NCBI Taxonomy" id="38414"/>
    <lineage>
        <taxon>Eukaryota</taxon>
        <taxon>Viridiplantae</taxon>
        <taxon>Streptophyta</taxon>
        <taxon>Embryophyta</taxon>
        <taxon>Tracheophyta</taxon>
        <taxon>Spermatophyta</taxon>
        <taxon>Magnoliopsida</taxon>
        <taxon>Liliopsida</taxon>
        <taxon>Poales</taxon>
        <taxon>Poaceae</taxon>
        <taxon>PACMAD clade</taxon>
        <taxon>Chloridoideae</taxon>
        <taxon>Eragrostideae</taxon>
        <taxon>Eragrostidinae</taxon>
        <taxon>Eragrostis</taxon>
    </lineage>
</organism>
<dbReference type="AlphaFoldDB" id="A0A5J9V6Q4"/>
<proteinExistence type="predicted"/>
<keyword evidence="2" id="KW-0472">Membrane</keyword>
<keyword evidence="5" id="KW-1185">Reference proteome</keyword>
<dbReference type="Gramene" id="TVU31625">
    <property type="protein sequence ID" value="TVU31625"/>
    <property type="gene ID" value="EJB05_23320"/>
</dbReference>
<comment type="caution">
    <text evidence="4">The sequence shown here is derived from an EMBL/GenBank/DDBJ whole genome shotgun (WGS) entry which is preliminary data.</text>
</comment>
<dbReference type="Gramene" id="TVU31617">
    <property type="protein sequence ID" value="TVU31617"/>
    <property type="gene ID" value="EJB05_23312"/>
</dbReference>
<sequence length="119" mass="13160">MQRLAAVGDPLLPPLYKEAARSAGVDQEQQQQGEQLSRVRDQENTQQEMVKQQRQALPLCMAFLMAFLVVSAMHAVPAEAAGRGGIAYDPLDPNRPDLSPGKPYTRPCLYVENCQSHEP</sequence>
<evidence type="ECO:0000256" key="1">
    <source>
        <dbReference type="SAM" id="MobiDB-lite"/>
    </source>
</evidence>
<keyword evidence="2" id="KW-1133">Transmembrane helix</keyword>
<dbReference type="Proteomes" id="UP000324897">
    <property type="component" value="Chromosome 1"/>
</dbReference>
<evidence type="ECO:0000313" key="3">
    <source>
        <dbReference type="EMBL" id="TVU31617.1"/>
    </source>
</evidence>
<gene>
    <name evidence="3" type="ORF">EJB05_23312</name>
    <name evidence="4" type="ORF">EJB05_23320</name>
</gene>
<protein>
    <submittedName>
        <fullName evidence="4">Uncharacterized protein</fullName>
    </submittedName>
</protein>
<keyword evidence="2" id="KW-0812">Transmembrane</keyword>
<dbReference type="EMBL" id="RWGY01000011">
    <property type="protein sequence ID" value="TVU31625.1"/>
    <property type="molecule type" value="Genomic_DNA"/>
</dbReference>
<feature type="transmembrane region" description="Helical" evidence="2">
    <location>
        <begin position="56"/>
        <end position="76"/>
    </location>
</feature>
<evidence type="ECO:0000313" key="4">
    <source>
        <dbReference type="EMBL" id="TVU31625.1"/>
    </source>
</evidence>
<evidence type="ECO:0000313" key="5">
    <source>
        <dbReference type="Proteomes" id="UP000324897"/>
    </source>
</evidence>
<accession>A0A5J9V6Q4</accession>
<feature type="non-terminal residue" evidence="4">
    <location>
        <position position="1"/>
    </location>
</feature>
<dbReference type="EMBL" id="RWGY01000011">
    <property type="protein sequence ID" value="TVU31617.1"/>
    <property type="molecule type" value="Genomic_DNA"/>
</dbReference>
<feature type="region of interest" description="Disordered" evidence="1">
    <location>
        <begin position="83"/>
        <end position="105"/>
    </location>
</feature>
<evidence type="ECO:0000256" key="2">
    <source>
        <dbReference type="SAM" id="Phobius"/>
    </source>
</evidence>
<name>A0A5J9V6Q4_9POAL</name>
<reference evidence="4 5" key="1">
    <citation type="journal article" date="2019" name="Sci. Rep.">
        <title>A high-quality genome of Eragrostis curvula grass provides insights into Poaceae evolution and supports new strategies to enhance forage quality.</title>
        <authorList>
            <person name="Carballo J."/>
            <person name="Santos B.A.C.M."/>
            <person name="Zappacosta D."/>
            <person name="Garbus I."/>
            <person name="Selva J.P."/>
            <person name="Gallo C.A."/>
            <person name="Diaz A."/>
            <person name="Albertini E."/>
            <person name="Caccamo M."/>
            <person name="Echenique V."/>
        </authorList>
    </citation>
    <scope>NUCLEOTIDE SEQUENCE [LARGE SCALE GENOMIC DNA]</scope>
    <source>
        <strain evidence="5">cv. Victoria</strain>
        <tissue evidence="4">Leaf</tissue>
    </source>
</reference>
<feature type="region of interest" description="Disordered" evidence="1">
    <location>
        <begin position="20"/>
        <end position="51"/>
    </location>
</feature>